<reference evidence="3" key="1">
    <citation type="journal article" date="2012" name="PLoS Genet.">
        <title>The genomes of the fungal plant pathogens Cladosporium fulvum and Dothistroma septosporum reveal adaptation to different hosts and lifestyles but also signatures of common ancestry.</title>
        <authorList>
            <person name="de Wit P.J.G.M."/>
            <person name="van der Burgt A."/>
            <person name="Oekmen B."/>
            <person name="Stergiopoulos I."/>
            <person name="Abd-Elsalam K.A."/>
            <person name="Aerts A.L."/>
            <person name="Bahkali A.H."/>
            <person name="Beenen H.G."/>
            <person name="Chettri P."/>
            <person name="Cox M.P."/>
            <person name="Datema E."/>
            <person name="de Vries R.P."/>
            <person name="Dhillon B."/>
            <person name="Ganley A.R."/>
            <person name="Griffiths S.A."/>
            <person name="Guo Y."/>
            <person name="Hamelin R.C."/>
            <person name="Henrissat B."/>
            <person name="Kabir M.S."/>
            <person name="Jashni M.K."/>
            <person name="Kema G."/>
            <person name="Klaubauf S."/>
            <person name="Lapidus A."/>
            <person name="Levasseur A."/>
            <person name="Lindquist E."/>
            <person name="Mehrabi R."/>
            <person name="Ohm R.A."/>
            <person name="Owen T.J."/>
            <person name="Salamov A."/>
            <person name="Schwelm A."/>
            <person name="Schijlen E."/>
            <person name="Sun H."/>
            <person name="van den Burg H.A."/>
            <person name="van Ham R.C.H.J."/>
            <person name="Zhang S."/>
            <person name="Goodwin S.B."/>
            <person name="Grigoriev I.V."/>
            <person name="Collemare J."/>
            <person name="Bradshaw R.E."/>
        </authorList>
    </citation>
    <scope>NUCLEOTIDE SEQUENCE [LARGE SCALE GENOMIC DNA]</scope>
    <source>
        <strain evidence="3">NZE10 / CBS 128990</strain>
    </source>
</reference>
<keyword evidence="1" id="KW-0472">Membrane</keyword>
<feature type="transmembrane region" description="Helical" evidence="1">
    <location>
        <begin position="135"/>
        <end position="155"/>
    </location>
</feature>
<gene>
    <name evidence="2" type="ORF">DOTSEDRAFT_38223</name>
</gene>
<keyword evidence="1" id="KW-0812">Transmembrane</keyword>
<sequence length="231" mass="26904">MTLTVRTIIESPRRCQYIIRRRTCSKLHQQFPRHNWHNTTTTTLSQLTNPHTRSTQRLFASTSYLPDRPAPQAIGCNSPLTSLHAYLPPTFTFQLSGPRAKTMSPLKPWAEMALSERFLNPSANPNPQVRPQLDLTGGCIFFSVWALGYLILYLYRRGSWYKRRVQVLEEGLEKGTDWADLGPNLKGREILLRKFGEHQRWNRRMFEENEKWNGMMVEHFGSGERLGEGKW</sequence>
<evidence type="ECO:0000313" key="2">
    <source>
        <dbReference type="EMBL" id="EME40246.1"/>
    </source>
</evidence>
<dbReference type="HOGENOM" id="CLU_1199791_0_0_1"/>
<keyword evidence="1" id="KW-1133">Transmembrane helix</keyword>
<accession>N1PG33</accession>
<name>N1PG33_DOTSN</name>
<organism evidence="2 3">
    <name type="scientific">Dothistroma septosporum (strain NZE10 / CBS 128990)</name>
    <name type="common">Red band needle blight fungus</name>
    <name type="synonym">Mycosphaerella pini</name>
    <dbReference type="NCBI Taxonomy" id="675120"/>
    <lineage>
        <taxon>Eukaryota</taxon>
        <taxon>Fungi</taxon>
        <taxon>Dikarya</taxon>
        <taxon>Ascomycota</taxon>
        <taxon>Pezizomycotina</taxon>
        <taxon>Dothideomycetes</taxon>
        <taxon>Dothideomycetidae</taxon>
        <taxon>Mycosphaerellales</taxon>
        <taxon>Mycosphaerellaceae</taxon>
        <taxon>Dothistroma</taxon>
    </lineage>
</organism>
<dbReference type="Proteomes" id="UP000016933">
    <property type="component" value="Unassembled WGS sequence"/>
</dbReference>
<protein>
    <submittedName>
        <fullName evidence="2">Uncharacterized protein</fullName>
    </submittedName>
</protein>
<evidence type="ECO:0000256" key="1">
    <source>
        <dbReference type="SAM" id="Phobius"/>
    </source>
</evidence>
<proteinExistence type="predicted"/>
<dbReference type="AlphaFoldDB" id="N1PG33"/>
<dbReference type="EMBL" id="KB446544">
    <property type="protein sequence ID" value="EME40246.1"/>
    <property type="molecule type" value="Genomic_DNA"/>
</dbReference>
<evidence type="ECO:0000313" key="3">
    <source>
        <dbReference type="Proteomes" id="UP000016933"/>
    </source>
</evidence>
<reference evidence="2 3" key="2">
    <citation type="journal article" date="2012" name="PLoS Pathog.">
        <title>Diverse lifestyles and strategies of plant pathogenesis encoded in the genomes of eighteen Dothideomycetes fungi.</title>
        <authorList>
            <person name="Ohm R.A."/>
            <person name="Feau N."/>
            <person name="Henrissat B."/>
            <person name="Schoch C.L."/>
            <person name="Horwitz B.A."/>
            <person name="Barry K.W."/>
            <person name="Condon B.J."/>
            <person name="Copeland A.C."/>
            <person name="Dhillon B."/>
            <person name="Glaser F."/>
            <person name="Hesse C.N."/>
            <person name="Kosti I."/>
            <person name="LaButti K."/>
            <person name="Lindquist E.A."/>
            <person name="Lucas S."/>
            <person name="Salamov A.A."/>
            <person name="Bradshaw R.E."/>
            <person name="Ciuffetti L."/>
            <person name="Hamelin R.C."/>
            <person name="Kema G.H.J."/>
            <person name="Lawrence C."/>
            <person name="Scott J.A."/>
            <person name="Spatafora J.W."/>
            <person name="Turgeon B.G."/>
            <person name="de Wit P.J.G.M."/>
            <person name="Zhong S."/>
            <person name="Goodwin S.B."/>
            <person name="Grigoriev I.V."/>
        </authorList>
    </citation>
    <scope>NUCLEOTIDE SEQUENCE [LARGE SCALE GENOMIC DNA]</scope>
    <source>
        <strain evidence="3">NZE10 / CBS 128990</strain>
    </source>
</reference>
<dbReference type="OrthoDB" id="10649759at2759"/>
<keyword evidence="3" id="KW-1185">Reference proteome</keyword>